<reference evidence="1" key="1">
    <citation type="submission" date="2020-08" db="EMBL/GenBank/DDBJ databases">
        <title>Multicomponent nature underlies the extraordinary mechanical properties of spider dragline silk.</title>
        <authorList>
            <person name="Kono N."/>
            <person name="Nakamura H."/>
            <person name="Mori M."/>
            <person name="Yoshida Y."/>
            <person name="Ohtoshi R."/>
            <person name="Malay A.D."/>
            <person name="Moran D.A.P."/>
            <person name="Tomita M."/>
            <person name="Numata K."/>
            <person name="Arakawa K."/>
        </authorList>
    </citation>
    <scope>NUCLEOTIDE SEQUENCE</scope>
</reference>
<dbReference type="Proteomes" id="UP000887013">
    <property type="component" value="Unassembled WGS sequence"/>
</dbReference>
<sequence length="89" mass="10397">MVRATGSLCVPMKKLNRIKRSIKEFITKLETFVNERTVSTDTSSSEIKVKLKKMRNLQRKSDELREKYYEIPDIRDIEEIESDSDGADN</sequence>
<accession>A0A8X6PQS8</accession>
<dbReference type="EMBL" id="BMAW01072601">
    <property type="protein sequence ID" value="GFT83763.1"/>
    <property type="molecule type" value="Genomic_DNA"/>
</dbReference>
<proteinExistence type="predicted"/>
<protein>
    <submittedName>
        <fullName evidence="1">Uncharacterized protein</fullName>
    </submittedName>
</protein>
<gene>
    <name evidence="1" type="ORF">NPIL_207291</name>
</gene>
<evidence type="ECO:0000313" key="2">
    <source>
        <dbReference type="Proteomes" id="UP000887013"/>
    </source>
</evidence>
<organism evidence="1 2">
    <name type="scientific">Nephila pilipes</name>
    <name type="common">Giant wood spider</name>
    <name type="synonym">Nephila maculata</name>
    <dbReference type="NCBI Taxonomy" id="299642"/>
    <lineage>
        <taxon>Eukaryota</taxon>
        <taxon>Metazoa</taxon>
        <taxon>Ecdysozoa</taxon>
        <taxon>Arthropoda</taxon>
        <taxon>Chelicerata</taxon>
        <taxon>Arachnida</taxon>
        <taxon>Araneae</taxon>
        <taxon>Araneomorphae</taxon>
        <taxon>Entelegynae</taxon>
        <taxon>Araneoidea</taxon>
        <taxon>Nephilidae</taxon>
        <taxon>Nephila</taxon>
    </lineage>
</organism>
<dbReference type="OrthoDB" id="6446309at2759"/>
<dbReference type="AlphaFoldDB" id="A0A8X6PQS8"/>
<evidence type="ECO:0000313" key="1">
    <source>
        <dbReference type="EMBL" id="GFT83763.1"/>
    </source>
</evidence>
<name>A0A8X6PQS8_NEPPI</name>
<comment type="caution">
    <text evidence="1">The sequence shown here is derived from an EMBL/GenBank/DDBJ whole genome shotgun (WGS) entry which is preliminary data.</text>
</comment>
<keyword evidence="2" id="KW-1185">Reference proteome</keyword>